<dbReference type="Proteomes" id="UP000835052">
    <property type="component" value="Unassembled WGS sequence"/>
</dbReference>
<reference evidence="1" key="1">
    <citation type="submission" date="2020-10" db="EMBL/GenBank/DDBJ databases">
        <authorList>
            <person name="Kikuchi T."/>
        </authorList>
    </citation>
    <scope>NUCLEOTIDE SEQUENCE</scope>
    <source>
        <strain evidence="1">NKZ352</strain>
    </source>
</reference>
<comment type="caution">
    <text evidence="1">The sequence shown here is derived from an EMBL/GenBank/DDBJ whole genome shotgun (WGS) entry which is preliminary data.</text>
</comment>
<evidence type="ECO:0000313" key="2">
    <source>
        <dbReference type="Proteomes" id="UP000835052"/>
    </source>
</evidence>
<proteinExistence type="predicted"/>
<name>A0A8S1HI86_9PELO</name>
<dbReference type="EMBL" id="CAJGYM010000041">
    <property type="protein sequence ID" value="CAD6194128.1"/>
    <property type="molecule type" value="Genomic_DNA"/>
</dbReference>
<protein>
    <submittedName>
        <fullName evidence="1">Uncharacterized protein</fullName>
    </submittedName>
</protein>
<evidence type="ECO:0000313" key="1">
    <source>
        <dbReference type="EMBL" id="CAD6194128.1"/>
    </source>
</evidence>
<accession>A0A8S1HI86</accession>
<sequence length="102" mass="11529">MTSNQQKTVKSGEDIQLPFHILPTTTAVTRMKNGKKEFYHLAERLNMDKMVYWVGERGQAKPGGARIDVNDGVAVLRDVHENDSGDYNVIPFEEEPLKVVVE</sequence>
<keyword evidence="2" id="KW-1185">Reference proteome</keyword>
<organism evidence="1 2">
    <name type="scientific">Caenorhabditis auriculariae</name>
    <dbReference type="NCBI Taxonomy" id="2777116"/>
    <lineage>
        <taxon>Eukaryota</taxon>
        <taxon>Metazoa</taxon>
        <taxon>Ecdysozoa</taxon>
        <taxon>Nematoda</taxon>
        <taxon>Chromadorea</taxon>
        <taxon>Rhabditida</taxon>
        <taxon>Rhabditina</taxon>
        <taxon>Rhabditomorpha</taxon>
        <taxon>Rhabditoidea</taxon>
        <taxon>Rhabditidae</taxon>
        <taxon>Peloderinae</taxon>
        <taxon>Caenorhabditis</taxon>
    </lineage>
</organism>
<gene>
    <name evidence="1" type="ORF">CAUJ_LOCUS10047</name>
</gene>
<dbReference type="AlphaFoldDB" id="A0A8S1HI86"/>